<evidence type="ECO:0000313" key="3">
    <source>
        <dbReference type="Proteomes" id="UP001215280"/>
    </source>
</evidence>
<gene>
    <name evidence="2" type="ORF">DFH07DRAFT_951551</name>
</gene>
<name>A0AAD7K4E2_9AGAR</name>
<dbReference type="Proteomes" id="UP001215280">
    <property type="component" value="Unassembled WGS sequence"/>
</dbReference>
<dbReference type="AlphaFoldDB" id="A0AAD7K4E2"/>
<feature type="compositionally biased region" description="Polar residues" evidence="1">
    <location>
        <begin position="25"/>
        <end position="46"/>
    </location>
</feature>
<dbReference type="EMBL" id="JARJLG010000011">
    <property type="protein sequence ID" value="KAJ7776934.1"/>
    <property type="molecule type" value="Genomic_DNA"/>
</dbReference>
<accession>A0AAD7K4E2</accession>
<evidence type="ECO:0000256" key="1">
    <source>
        <dbReference type="SAM" id="MobiDB-lite"/>
    </source>
</evidence>
<keyword evidence="3" id="KW-1185">Reference proteome</keyword>
<evidence type="ECO:0000313" key="2">
    <source>
        <dbReference type="EMBL" id="KAJ7776934.1"/>
    </source>
</evidence>
<proteinExistence type="predicted"/>
<organism evidence="2 3">
    <name type="scientific">Mycena maculata</name>
    <dbReference type="NCBI Taxonomy" id="230809"/>
    <lineage>
        <taxon>Eukaryota</taxon>
        <taxon>Fungi</taxon>
        <taxon>Dikarya</taxon>
        <taxon>Basidiomycota</taxon>
        <taxon>Agaricomycotina</taxon>
        <taxon>Agaricomycetes</taxon>
        <taxon>Agaricomycetidae</taxon>
        <taxon>Agaricales</taxon>
        <taxon>Marasmiineae</taxon>
        <taxon>Mycenaceae</taxon>
        <taxon>Mycena</taxon>
    </lineage>
</organism>
<protein>
    <submittedName>
        <fullName evidence="2">Uncharacterized protein</fullName>
    </submittedName>
</protein>
<reference evidence="2" key="1">
    <citation type="submission" date="2023-03" db="EMBL/GenBank/DDBJ databases">
        <title>Massive genome expansion in bonnet fungi (Mycena s.s.) driven by repeated elements and novel gene families across ecological guilds.</title>
        <authorList>
            <consortium name="Lawrence Berkeley National Laboratory"/>
            <person name="Harder C.B."/>
            <person name="Miyauchi S."/>
            <person name="Viragh M."/>
            <person name="Kuo A."/>
            <person name="Thoen E."/>
            <person name="Andreopoulos B."/>
            <person name="Lu D."/>
            <person name="Skrede I."/>
            <person name="Drula E."/>
            <person name="Henrissat B."/>
            <person name="Morin E."/>
            <person name="Kohler A."/>
            <person name="Barry K."/>
            <person name="LaButti K."/>
            <person name="Morin E."/>
            <person name="Salamov A."/>
            <person name="Lipzen A."/>
            <person name="Mereny Z."/>
            <person name="Hegedus B."/>
            <person name="Baldrian P."/>
            <person name="Stursova M."/>
            <person name="Weitz H."/>
            <person name="Taylor A."/>
            <person name="Grigoriev I.V."/>
            <person name="Nagy L.G."/>
            <person name="Martin F."/>
            <person name="Kauserud H."/>
        </authorList>
    </citation>
    <scope>NUCLEOTIDE SEQUENCE</scope>
    <source>
        <strain evidence="2">CBHHK188m</strain>
    </source>
</reference>
<feature type="region of interest" description="Disordered" evidence="1">
    <location>
        <begin position="19"/>
        <end position="46"/>
    </location>
</feature>
<sequence>MVNHRKPLANRKCFTRELRSRHYSTSHNAPRFASTPTRIDRSNPNSSRYPLVESNFSDAAHQPWIHDFNVQLQHGQKVSRFRVFLKRGKALGPNTCADTIAGDVLIMRVAACDSTSVVNMRSTDSRVADYIFQGAVECITKFQGPHRTRPPKELIVKRQSAFPSSP</sequence>
<comment type="caution">
    <text evidence="2">The sequence shown here is derived from an EMBL/GenBank/DDBJ whole genome shotgun (WGS) entry which is preliminary data.</text>
</comment>